<reference evidence="1 2" key="1">
    <citation type="submission" date="2020-05" db="EMBL/GenBank/DDBJ databases">
        <authorList>
            <person name="Khan S.A."/>
            <person name="Jeon C.O."/>
            <person name="Chun B.H."/>
        </authorList>
    </citation>
    <scope>NUCLEOTIDE SEQUENCE [LARGE SCALE GENOMIC DNA]</scope>
    <source>
        <strain evidence="1 2">S1162</strain>
    </source>
</reference>
<name>A0ABX1VZQ5_9SPHI</name>
<keyword evidence="2" id="KW-1185">Reference proteome</keyword>
<proteinExistence type="predicted"/>
<comment type="caution">
    <text evidence="1">The sequence shown here is derived from an EMBL/GenBank/DDBJ whole genome shotgun (WGS) entry which is preliminary data.</text>
</comment>
<sequence>MTTLKKKKTDIHRYRFSRQSRVSVFADTPGSKAPMKIISFQKPDNTQCLYNVVRDSIGKIVCIAKILYDDNINAEFIYEHYFDEDNKTFAFDRRELITTADEAISGGAVSDFYSKYFDRSFKVIGQENYLTNGIYQPIKADKDKFIFPDYKYTIYKNVEECLKGYKIKL</sequence>
<gene>
    <name evidence="1" type="ORF">HK413_01360</name>
</gene>
<accession>A0ABX1VZQ5</accession>
<protein>
    <submittedName>
        <fullName evidence="1">Uncharacterized protein</fullName>
    </submittedName>
</protein>
<dbReference type="EMBL" id="JABFCR010000004">
    <property type="protein sequence ID" value="NNU33158.1"/>
    <property type="molecule type" value="Genomic_DNA"/>
</dbReference>
<evidence type="ECO:0000313" key="1">
    <source>
        <dbReference type="EMBL" id="NNU33158.1"/>
    </source>
</evidence>
<evidence type="ECO:0000313" key="2">
    <source>
        <dbReference type="Proteomes" id="UP000566071"/>
    </source>
</evidence>
<dbReference type="Proteomes" id="UP000566071">
    <property type="component" value="Unassembled WGS sequence"/>
</dbReference>
<dbReference type="RefSeq" id="WP_175268861.1">
    <property type="nucleotide sequence ID" value="NZ_JABFCR010000004.1"/>
</dbReference>
<organism evidence="1 2">
    <name type="scientific">Mucilaginibacter humi</name>
    <dbReference type="NCBI Taxonomy" id="2732510"/>
    <lineage>
        <taxon>Bacteria</taxon>
        <taxon>Pseudomonadati</taxon>
        <taxon>Bacteroidota</taxon>
        <taxon>Sphingobacteriia</taxon>
        <taxon>Sphingobacteriales</taxon>
        <taxon>Sphingobacteriaceae</taxon>
        <taxon>Mucilaginibacter</taxon>
    </lineage>
</organism>